<protein>
    <recommendedName>
        <fullName evidence="2">Cupin type-2 domain-containing protein</fullName>
    </recommendedName>
</protein>
<reference evidence="3" key="1">
    <citation type="journal article" date="2019" name="Beilstein J. Org. Chem.">
        <title>Nanangenines: drimane sesquiterpenoids as the dominant metabolite cohort of a novel Australian fungus, Aspergillus nanangensis.</title>
        <authorList>
            <person name="Lacey H.J."/>
            <person name="Gilchrist C.L.M."/>
            <person name="Crombie A."/>
            <person name="Kalaitzis J.A."/>
            <person name="Vuong D."/>
            <person name="Rutledge P.J."/>
            <person name="Turner P."/>
            <person name="Pitt J.I."/>
            <person name="Lacey E."/>
            <person name="Chooi Y.H."/>
            <person name="Piggott A.M."/>
        </authorList>
    </citation>
    <scope>NUCLEOTIDE SEQUENCE</scope>
    <source>
        <strain evidence="3">MST-FP2251</strain>
    </source>
</reference>
<feature type="domain" description="Cupin type-2" evidence="2">
    <location>
        <begin position="64"/>
        <end position="121"/>
    </location>
</feature>
<dbReference type="EMBL" id="VCAU01000025">
    <property type="protein sequence ID" value="KAF9890626.1"/>
    <property type="molecule type" value="Genomic_DNA"/>
</dbReference>
<dbReference type="InterPro" id="IPR011051">
    <property type="entry name" value="RmlC_Cupin_sf"/>
</dbReference>
<comment type="caution">
    <text evidence="3">The sequence shown here is derived from an EMBL/GenBank/DDBJ whole genome shotgun (WGS) entry which is preliminary data.</text>
</comment>
<keyword evidence="4" id="KW-1185">Reference proteome</keyword>
<gene>
    <name evidence="3" type="ORF">FE257_005757</name>
</gene>
<evidence type="ECO:0000313" key="4">
    <source>
        <dbReference type="Proteomes" id="UP001194746"/>
    </source>
</evidence>
<dbReference type="Pfam" id="PF07883">
    <property type="entry name" value="Cupin_2"/>
    <property type="match status" value="1"/>
</dbReference>
<accession>A0AAD4CQ57</accession>
<evidence type="ECO:0000256" key="1">
    <source>
        <dbReference type="ARBA" id="ARBA00022723"/>
    </source>
</evidence>
<dbReference type="InterPro" id="IPR051610">
    <property type="entry name" value="GPI/OXD"/>
</dbReference>
<evidence type="ECO:0000313" key="3">
    <source>
        <dbReference type="EMBL" id="KAF9890626.1"/>
    </source>
</evidence>
<organism evidence="3 4">
    <name type="scientific">Aspergillus nanangensis</name>
    <dbReference type="NCBI Taxonomy" id="2582783"/>
    <lineage>
        <taxon>Eukaryota</taxon>
        <taxon>Fungi</taxon>
        <taxon>Dikarya</taxon>
        <taxon>Ascomycota</taxon>
        <taxon>Pezizomycotina</taxon>
        <taxon>Eurotiomycetes</taxon>
        <taxon>Eurotiomycetidae</taxon>
        <taxon>Eurotiales</taxon>
        <taxon>Aspergillaceae</taxon>
        <taxon>Aspergillus</taxon>
        <taxon>Aspergillus subgen. Circumdati</taxon>
    </lineage>
</organism>
<name>A0AAD4CQ57_ASPNN</name>
<keyword evidence="1" id="KW-0479">Metal-binding</keyword>
<proteinExistence type="predicted"/>
<dbReference type="GO" id="GO:0046872">
    <property type="term" value="F:metal ion binding"/>
    <property type="evidence" value="ECO:0007669"/>
    <property type="project" value="UniProtKB-KW"/>
</dbReference>
<dbReference type="AlphaFoldDB" id="A0AAD4CQ57"/>
<dbReference type="InterPro" id="IPR014710">
    <property type="entry name" value="RmlC-like_jellyroll"/>
</dbReference>
<dbReference type="PANTHER" id="PTHR35848">
    <property type="entry name" value="OXALATE-BINDING PROTEIN"/>
    <property type="match status" value="1"/>
</dbReference>
<dbReference type="Gene3D" id="2.60.120.10">
    <property type="entry name" value="Jelly Rolls"/>
    <property type="match status" value="1"/>
</dbReference>
<reference evidence="3" key="2">
    <citation type="submission" date="2020-02" db="EMBL/GenBank/DDBJ databases">
        <authorList>
            <person name="Gilchrist C.L.M."/>
            <person name="Chooi Y.-H."/>
        </authorList>
    </citation>
    <scope>NUCLEOTIDE SEQUENCE</scope>
    <source>
        <strain evidence="3">MST-FP2251</strain>
    </source>
</reference>
<sequence length="141" mass="15347">MSKLGPKAVVLSPGYIAGLPIESFEDISRGEIYWRTLFTRPNTPTSDFSAGIAVCPARTGQLCQHNHAQAEIYYILKGRGIVTLGGVSYKVEPGSAVFIPGSMEHSVATCGDEPLEWLYIFPSDSFSDVVYRFSKGGKPKL</sequence>
<dbReference type="Proteomes" id="UP001194746">
    <property type="component" value="Unassembled WGS sequence"/>
</dbReference>
<dbReference type="PANTHER" id="PTHR35848:SF6">
    <property type="entry name" value="CUPIN TYPE-2 DOMAIN-CONTAINING PROTEIN"/>
    <property type="match status" value="1"/>
</dbReference>
<evidence type="ECO:0000259" key="2">
    <source>
        <dbReference type="Pfam" id="PF07883"/>
    </source>
</evidence>
<dbReference type="SUPFAM" id="SSF51182">
    <property type="entry name" value="RmlC-like cupins"/>
    <property type="match status" value="1"/>
</dbReference>
<dbReference type="InterPro" id="IPR013096">
    <property type="entry name" value="Cupin_2"/>
</dbReference>